<comment type="caution">
    <text evidence="7">The sequence shown here is derived from an EMBL/GenBank/DDBJ whole genome shotgun (WGS) entry which is preliminary data.</text>
</comment>
<dbReference type="GO" id="GO:0008108">
    <property type="term" value="F:UDP-glucose:hexose-1-phosphate uridylyltransferase activity"/>
    <property type="evidence" value="ECO:0007669"/>
    <property type="project" value="InterPro"/>
</dbReference>
<dbReference type="Pfam" id="PF01087">
    <property type="entry name" value="GalP_UDP_transf"/>
    <property type="match status" value="1"/>
</dbReference>
<sequence>MSELRQDLVSGEWVVVATGRARRPDDFARAKHPITSQPPETCPFETLHDDAKAVYAASGERLPPGGEDRERLRGAWWLEVVPNKYPAFGHDGECAVVRAVGPYRFQDGVGAHEVVVTRDHARSVAHMSPEEVAVMFRAYRDRYLALKDEDCVEYISIFHNHGADAGASLDHPHSQIIAISVIPPDISRSLAGSAAYFGRTGKCVHCTMIEFDAMDGRRIIYENQDFVVSCPFAPRQAFEVRVFPKRHAPYFEILTEREIALAGDALRQAIARFDRALAGPAYNFFIHTAPTADGPSVAHYHWHLEIIPKTAVWAGFEIGTGIEISTISPEAAAGFLREIRI</sequence>
<feature type="domain" description="HIT" evidence="6">
    <location>
        <begin position="218"/>
        <end position="304"/>
    </location>
</feature>
<dbReference type="GO" id="GO:0006012">
    <property type="term" value="P:galactose metabolic process"/>
    <property type="evidence" value="ECO:0007669"/>
    <property type="project" value="InterPro"/>
</dbReference>
<keyword evidence="1" id="KW-0808">Transferase</keyword>
<organism evidence="7 8">
    <name type="scientific">Candidatus Sungbacteria bacterium RIFCSPLOWO2_01_FULL_60_25</name>
    <dbReference type="NCBI Taxonomy" id="1802281"/>
    <lineage>
        <taxon>Bacteria</taxon>
        <taxon>Candidatus Sungiibacteriota</taxon>
    </lineage>
</organism>
<dbReference type="Pfam" id="PF01230">
    <property type="entry name" value="HIT"/>
    <property type="match status" value="1"/>
</dbReference>
<keyword evidence="2" id="KW-0548">Nucleotidyltransferase</keyword>
<evidence type="ECO:0000313" key="7">
    <source>
        <dbReference type="EMBL" id="OHA09981.1"/>
    </source>
</evidence>
<reference evidence="7 8" key="1">
    <citation type="journal article" date="2016" name="Nat. Commun.">
        <title>Thousands of microbial genomes shed light on interconnected biogeochemical processes in an aquifer system.</title>
        <authorList>
            <person name="Anantharaman K."/>
            <person name="Brown C.T."/>
            <person name="Hug L.A."/>
            <person name="Sharon I."/>
            <person name="Castelle C.J."/>
            <person name="Probst A.J."/>
            <person name="Thomas B.C."/>
            <person name="Singh A."/>
            <person name="Wilkins M.J."/>
            <person name="Karaoz U."/>
            <person name="Brodie E.L."/>
            <person name="Williams K.H."/>
            <person name="Hubbard S.S."/>
            <person name="Banfield J.F."/>
        </authorList>
    </citation>
    <scope>NUCLEOTIDE SEQUENCE [LARGE SCALE GENOMIC DNA]</scope>
</reference>
<feature type="active site" description="Tele-UMP-histidine intermediate" evidence="4">
    <location>
        <position position="173"/>
    </location>
</feature>
<evidence type="ECO:0000256" key="4">
    <source>
        <dbReference type="PIRSR" id="PIRSR000808-1"/>
    </source>
</evidence>
<dbReference type="Proteomes" id="UP000178977">
    <property type="component" value="Unassembled WGS sequence"/>
</dbReference>
<protein>
    <submittedName>
        <fullName evidence="7">Uncharacterized protein</fullName>
    </submittedName>
</protein>
<dbReference type="InterPro" id="IPR036265">
    <property type="entry name" value="HIT-like_sf"/>
</dbReference>
<dbReference type="PANTHER" id="PTHR42763">
    <property type="entry name" value="ADP-GLUCOSE PHOSPHORYLASE"/>
    <property type="match status" value="1"/>
</dbReference>
<dbReference type="PIRSF" id="PIRSF000808">
    <property type="entry name" value="GalT"/>
    <property type="match status" value="1"/>
</dbReference>
<evidence type="ECO:0000313" key="8">
    <source>
        <dbReference type="Proteomes" id="UP000178977"/>
    </source>
</evidence>
<dbReference type="SUPFAM" id="SSF54197">
    <property type="entry name" value="HIT-like"/>
    <property type="match status" value="2"/>
</dbReference>
<evidence type="ECO:0000256" key="2">
    <source>
        <dbReference type="ARBA" id="ARBA00022695"/>
    </source>
</evidence>
<evidence type="ECO:0000256" key="3">
    <source>
        <dbReference type="ARBA" id="ARBA00023277"/>
    </source>
</evidence>
<proteinExistence type="predicted"/>
<dbReference type="STRING" id="1802281.A3A44_01515"/>
<dbReference type="EMBL" id="MHQT01000008">
    <property type="protein sequence ID" value="OHA09981.1"/>
    <property type="molecule type" value="Genomic_DNA"/>
</dbReference>
<dbReference type="Gene3D" id="3.30.428.10">
    <property type="entry name" value="HIT-like"/>
    <property type="match status" value="2"/>
</dbReference>
<evidence type="ECO:0000259" key="6">
    <source>
        <dbReference type="Pfam" id="PF01230"/>
    </source>
</evidence>
<evidence type="ECO:0000256" key="1">
    <source>
        <dbReference type="ARBA" id="ARBA00022679"/>
    </source>
</evidence>
<dbReference type="PANTHER" id="PTHR42763:SF2">
    <property type="entry name" value="ADP-GLUCOSE PHOSPHORYLASE"/>
    <property type="match status" value="1"/>
</dbReference>
<dbReference type="InterPro" id="IPR053177">
    <property type="entry name" value="ADP-glucose_phosphorylase"/>
</dbReference>
<dbReference type="InterPro" id="IPR005849">
    <property type="entry name" value="GalP_Utransf_N"/>
</dbReference>
<gene>
    <name evidence="7" type="ORF">A3A44_01515</name>
</gene>
<feature type="domain" description="Galactose-1-phosphate uridyl transferase N-terminal" evidence="5">
    <location>
        <begin position="80"/>
        <end position="183"/>
    </location>
</feature>
<evidence type="ECO:0000259" key="5">
    <source>
        <dbReference type="Pfam" id="PF01087"/>
    </source>
</evidence>
<dbReference type="InterPro" id="IPR001937">
    <property type="entry name" value="GalP_UDPtransf1"/>
</dbReference>
<dbReference type="InterPro" id="IPR011146">
    <property type="entry name" value="HIT-like"/>
</dbReference>
<dbReference type="GO" id="GO:0008270">
    <property type="term" value="F:zinc ion binding"/>
    <property type="evidence" value="ECO:0007669"/>
    <property type="project" value="InterPro"/>
</dbReference>
<accession>A0A1G2LGQ4</accession>
<dbReference type="AlphaFoldDB" id="A0A1G2LGQ4"/>
<name>A0A1G2LGQ4_9BACT</name>
<keyword evidence="3" id="KW-0119">Carbohydrate metabolism</keyword>